<name>A0ABW1ED95_9BACT</name>
<proteinExistence type="predicted"/>
<gene>
    <name evidence="1" type="ORF">ACFPT7_01460</name>
</gene>
<sequence length="44" mass="4928">MRDCGGIAEDGNGPNRIYFGHGTAARLKRNEMLRVDFEVKIAFT</sequence>
<evidence type="ECO:0008006" key="3">
    <source>
        <dbReference type="Google" id="ProtNLM"/>
    </source>
</evidence>
<protein>
    <recommendedName>
        <fullName evidence="3">PARP catalytic domain-containing protein</fullName>
    </recommendedName>
</protein>
<evidence type="ECO:0000313" key="1">
    <source>
        <dbReference type="EMBL" id="MFC5860953.1"/>
    </source>
</evidence>
<dbReference type="RefSeq" id="WP_263334776.1">
    <property type="nucleotide sequence ID" value="NZ_JAGSYH010000002.1"/>
</dbReference>
<dbReference type="EMBL" id="JBHSPH010000001">
    <property type="protein sequence ID" value="MFC5860953.1"/>
    <property type="molecule type" value="Genomic_DNA"/>
</dbReference>
<keyword evidence="2" id="KW-1185">Reference proteome</keyword>
<reference evidence="2" key="1">
    <citation type="journal article" date="2019" name="Int. J. Syst. Evol. Microbiol.">
        <title>The Global Catalogue of Microorganisms (GCM) 10K type strain sequencing project: providing services to taxonomists for standard genome sequencing and annotation.</title>
        <authorList>
            <consortium name="The Broad Institute Genomics Platform"/>
            <consortium name="The Broad Institute Genome Sequencing Center for Infectious Disease"/>
            <person name="Wu L."/>
            <person name="Ma J."/>
        </authorList>
    </citation>
    <scope>NUCLEOTIDE SEQUENCE [LARGE SCALE GENOMIC DNA]</scope>
    <source>
        <strain evidence="2">JCM 4087</strain>
    </source>
</reference>
<organism evidence="1 2">
    <name type="scientific">Acidicapsa dinghuensis</name>
    <dbReference type="NCBI Taxonomy" id="2218256"/>
    <lineage>
        <taxon>Bacteria</taxon>
        <taxon>Pseudomonadati</taxon>
        <taxon>Acidobacteriota</taxon>
        <taxon>Terriglobia</taxon>
        <taxon>Terriglobales</taxon>
        <taxon>Acidobacteriaceae</taxon>
        <taxon>Acidicapsa</taxon>
    </lineage>
</organism>
<comment type="caution">
    <text evidence="1">The sequence shown here is derived from an EMBL/GenBank/DDBJ whole genome shotgun (WGS) entry which is preliminary data.</text>
</comment>
<evidence type="ECO:0000313" key="2">
    <source>
        <dbReference type="Proteomes" id="UP001596091"/>
    </source>
</evidence>
<dbReference type="Proteomes" id="UP001596091">
    <property type="component" value="Unassembled WGS sequence"/>
</dbReference>
<accession>A0ABW1ED95</accession>